<comment type="caution">
    <text evidence="2">The sequence shown here is derived from an EMBL/GenBank/DDBJ whole genome shotgun (WGS) entry which is preliminary data.</text>
</comment>
<feature type="region of interest" description="Disordered" evidence="1">
    <location>
        <begin position="56"/>
        <end position="129"/>
    </location>
</feature>
<gene>
    <name evidence="2" type="ORF">STAS_07585</name>
</gene>
<sequence>MDGLPEKSSCIRIGIAPSSAKAIRMSLTAEIAQAWSGSEVMDSTAMADFSLIGIEPDSINRSRGPRAPSSNAHLRGKSPADISSERAATASSVIESRRFESSSEIRRETPDSLETTAAAEADLPSSERS</sequence>
<accession>A0A5A7PFP8</accession>
<proteinExistence type="predicted"/>
<evidence type="ECO:0000313" key="2">
    <source>
        <dbReference type="EMBL" id="GER31571.1"/>
    </source>
</evidence>
<keyword evidence="2" id="KW-0808">Transferase</keyword>
<name>A0A5A7PFP8_STRAF</name>
<reference evidence="3" key="1">
    <citation type="journal article" date="2019" name="Curr. Biol.">
        <title>Genome Sequence of Striga asiatica Provides Insight into the Evolution of Plant Parasitism.</title>
        <authorList>
            <person name="Yoshida S."/>
            <person name="Kim S."/>
            <person name="Wafula E.K."/>
            <person name="Tanskanen J."/>
            <person name="Kim Y.M."/>
            <person name="Honaas L."/>
            <person name="Yang Z."/>
            <person name="Spallek T."/>
            <person name="Conn C.E."/>
            <person name="Ichihashi Y."/>
            <person name="Cheong K."/>
            <person name="Cui S."/>
            <person name="Der J.P."/>
            <person name="Gundlach H."/>
            <person name="Jiao Y."/>
            <person name="Hori C."/>
            <person name="Ishida J.K."/>
            <person name="Kasahara H."/>
            <person name="Kiba T."/>
            <person name="Kim M.S."/>
            <person name="Koo N."/>
            <person name="Laohavisit A."/>
            <person name="Lee Y.H."/>
            <person name="Lumba S."/>
            <person name="McCourt P."/>
            <person name="Mortimer J.C."/>
            <person name="Mutuku J.M."/>
            <person name="Nomura T."/>
            <person name="Sasaki-Sekimoto Y."/>
            <person name="Seto Y."/>
            <person name="Wang Y."/>
            <person name="Wakatake T."/>
            <person name="Sakakibara H."/>
            <person name="Demura T."/>
            <person name="Yamaguchi S."/>
            <person name="Yoneyama K."/>
            <person name="Manabe R.I."/>
            <person name="Nelson D.C."/>
            <person name="Schulman A.H."/>
            <person name="Timko M.P."/>
            <person name="dePamphilis C.W."/>
            <person name="Choi D."/>
            <person name="Shirasu K."/>
        </authorList>
    </citation>
    <scope>NUCLEOTIDE SEQUENCE [LARGE SCALE GENOMIC DNA]</scope>
    <source>
        <strain evidence="3">cv. UVA1</strain>
    </source>
</reference>
<evidence type="ECO:0000256" key="1">
    <source>
        <dbReference type="SAM" id="MobiDB-lite"/>
    </source>
</evidence>
<dbReference type="AlphaFoldDB" id="A0A5A7PFP8"/>
<keyword evidence="3" id="KW-1185">Reference proteome</keyword>
<dbReference type="GO" id="GO:0016301">
    <property type="term" value="F:kinase activity"/>
    <property type="evidence" value="ECO:0007669"/>
    <property type="project" value="UniProtKB-KW"/>
</dbReference>
<keyword evidence="2" id="KW-0418">Kinase</keyword>
<protein>
    <submittedName>
        <fullName evidence="2">Mitogen-activated protein kinase kinase kinase 6</fullName>
    </submittedName>
</protein>
<dbReference type="EMBL" id="BKCP01004505">
    <property type="protein sequence ID" value="GER31571.1"/>
    <property type="molecule type" value="Genomic_DNA"/>
</dbReference>
<feature type="compositionally biased region" description="Basic and acidic residues" evidence="1">
    <location>
        <begin position="95"/>
        <end position="110"/>
    </location>
</feature>
<organism evidence="2 3">
    <name type="scientific">Striga asiatica</name>
    <name type="common">Asiatic witchweed</name>
    <name type="synonym">Buchnera asiatica</name>
    <dbReference type="NCBI Taxonomy" id="4170"/>
    <lineage>
        <taxon>Eukaryota</taxon>
        <taxon>Viridiplantae</taxon>
        <taxon>Streptophyta</taxon>
        <taxon>Embryophyta</taxon>
        <taxon>Tracheophyta</taxon>
        <taxon>Spermatophyta</taxon>
        <taxon>Magnoliopsida</taxon>
        <taxon>eudicotyledons</taxon>
        <taxon>Gunneridae</taxon>
        <taxon>Pentapetalae</taxon>
        <taxon>asterids</taxon>
        <taxon>lamiids</taxon>
        <taxon>Lamiales</taxon>
        <taxon>Orobanchaceae</taxon>
        <taxon>Buchnereae</taxon>
        <taxon>Striga</taxon>
    </lineage>
</organism>
<dbReference type="Proteomes" id="UP000325081">
    <property type="component" value="Unassembled WGS sequence"/>
</dbReference>
<evidence type="ECO:0000313" key="3">
    <source>
        <dbReference type="Proteomes" id="UP000325081"/>
    </source>
</evidence>